<keyword evidence="1" id="KW-0067">ATP-binding</keyword>
<dbReference type="PROSITE" id="PS00107">
    <property type="entry name" value="PROTEIN_KINASE_ATP"/>
    <property type="match status" value="1"/>
</dbReference>
<evidence type="ECO:0000313" key="4">
    <source>
        <dbReference type="EMBL" id="KAJ4466236.1"/>
    </source>
</evidence>
<accession>A0A9W9DF92</accession>
<feature type="binding site" evidence="1">
    <location>
        <position position="547"/>
    </location>
    <ligand>
        <name>ATP</name>
        <dbReference type="ChEBI" id="CHEBI:30616"/>
    </ligand>
</feature>
<evidence type="ECO:0000259" key="3">
    <source>
        <dbReference type="PROSITE" id="PS50011"/>
    </source>
</evidence>
<evidence type="ECO:0000256" key="1">
    <source>
        <dbReference type="PROSITE-ProRule" id="PRU10141"/>
    </source>
</evidence>
<protein>
    <recommendedName>
        <fullName evidence="3">Protein kinase domain-containing protein</fullName>
    </recommendedName>
</protein>
<dbReference type="InterPro" id="IPR052396">
    <property type="entry name" value="Meiotic_Drive_Suppr_Kinase"/>
</dbReference>
<dbReference type="GO" id="GO:0005524">
    <property type="term" value="F:ATP binding"/>
    <property type="evidence" value="ECO:0007669"/>
    <property type="project" value="UniProtKB-UniRule"/>
</dbReference>
<dbReference type="InterPro" id="IPR017441">
    <property type="entry name" value="Protein_kinase_ATP_BS"/>
</dbReference>
<dbReference type="PANTHER" id="PTHR37171:SF1">
    <property type="entry name" value="SERINE_THREONINE-PROTEIN KINASE YRZF-RELATED"/>
    <property type="match status" value="1"/>
</dbReference>
<dbReference type="AlphaFoldDB" id="A0A9W9DF92"/>
<proteinExistence type="predicted"/>
<dbReference type="InterPro" id="IPR000719">
    <property type="entry name" value="Prot_kinase_dom"/>
</dbReference>
<dbReference type="Proteomes" id="UP001150266">
    <property type="component" value="Unassembled WGS sequence"/>
</dbReference>
<feature type="domain" description="Protein kinase" evidence="3">
    <location>
        <begin position="513"/>
        <end position="737"/>
    </location>
</feature>
<dbReference type="Gene3D" id="1.10.510.10">
    <property type="entry name" value="Transferase(Phosphotransferase) domain 1"/>
    <property type="match status" value="1"/>
</dbReference>
<keyword evidence="5" id="KW-1185">Reference proteome</keyword>
<dbReference type="SUPFAM" id="SSF56112">
    <property type="entry name" value="Protein kinase-like (PK-like)"/>
    <property type="match status" value="1"/>
</dbReference>
<name>A0A9W9DF92_9AGAR</name>
<gene>
    <name evidence="4" type="ORF">J3R30DRAFT_2280291</name>
</gene>
<dbReference type="InterPro" id="IPR011009">
    <property type="entry name" value="Kinase-like_dom_sf"/>
</dbReference>
<sequence>MEITLAPRIPGDVHDILNFGMNLAHRECRSTDTFPKHSPTIFHDKHLDENYILKRVISLPMLLTDLLNFANELLESVKEFPKPSFPASATQCYPVNDLNADAIANHYQDSISEACCYLASHFALHSKAHRWRNVLSWTQLDDSRRCLFPLPRARAKRRLEEDHFVARKWSLVLLRNTPSVAIDVLTSDEQKTWKYLSDCSEKTELAVWDIFSCTMSSDYIFESIRNIAQKSTKEKTKIPWNRPNTKGFRIEHVPFNRCPDAIRTPWISESRRNIPVSVCQNKAYRCSEASDCNIGTSQLLPQKPVDIRPLDSMNKEHIDVGDEPSNISAWGEDYLQRAWARAVDIDATFIVFHRGTTEIICIRHRASQTLFISDIIETSANYYGKLQTALYAAILKDRAERQEIWERDHPPTAKVTAGKKRSFNHVESDNSGRMRKRRRSNSVGADPIKNTLRSPLTLKERCEKLELAIVSLNYSWQRSIIPSLFIRRKFEGREFLAPLSVQPVYPLASCLRIDVKSWIGRGTSGDAHRGTLYICSDEKQFEEVVVKVGRDDYSRQSMRHELQIYEHLARAKVQSVPHCYGFFEDIESKDSPYILITSYAGESLASIQRREYLVSNDPVVIPKSQHPAFLRSLAEVHAAGIHHRDLRSPNIVIDKNGKVSIIDFDLARPYITGQQRKHERKRMLKLLSGESVDYDRTTFRDGNCCDDCSPGTDHKTSEGGNGEEEPVRAYSEPPYTS</sequence>
<dbReference type="Pfam" id="PF00069">
    <property type="entry name" value="Pkinase"/>
    <property type="match status" value="1"/>
</dbReference>
<organism evidence="4 5">
    <name type="scientific">Lentinula aciculospora</name>
    <dbReference type="NCBI Taxonomy" id="153920"/>
    <lineage>
        <taxon>Eukaryota</taxon>
        <taxon>Fungi</taxon>
        <taxon>Dikarya</taxon>
        <taxon>Basidiomycota</taxon>
        <taxon>Agaricomycotina</taxon>
        <taxon>Agaricomycetes</taxon>
        <taxon>Agaricomycetidae</taxon>
        <taxon>Agaricales</taxon>
        <taxon>Marasmiineae</taxon>
        <taxon>Omphalotaceae</taxon>
        <taxon>Lentinula</taxon>
    </lineage>
</organism>
<feature type="region of interest" description="Disordered" evidence="2">
    <location>
        <begin position="706"/>
        <end position="737"/>
    </location>
</feature>
<dbReference type="PROSITE" id="PS50011">
    <property type="entry name" value="PROTEIN_KINASE_DOM"/>
    <property type="match status" value="1"/>
</dbReference>
<dbReference type="OrthoDB" id="2521594at2759"/>
<keyword evidence="1" id="KW-0547">Nucleotide-binding</keyword>
<evidence type="ECO:0000256" key="2">
    <source>
        <dbReference type="SAM" id="MobiDB-lite"/>
    </source>
</evidence>
<reference evidence="4" key="1">
    <citation type="submission" date="2022-08" db="EMBL/GenBank/DDBJ databases">
        <title>A Global Phylogenomic Analysis of the Shiitake Genus Lentinula.</title>
        <authorList>
            <consortium name="DOE Joint Genome Institute"/>
            <person name="Sierra-Patev S."/>
            <person name="Min B."/>
            <person name="Naranjo-Ortiz M."/>
            <person name="Looney B."/>
            <person name="Konkel Z."/>
            <person name="Slot J.C."/>
            <person name="Sakamoto Y."/>
            <person name="Steenwyk J.L."/>
            <person name="Rokas A."/>
            <person name="Carro J."/>
            <person name="Camarero S."/>
            <person name="Ferreira P."/>
            <person name="Molpeceres G."/>
            <person name="Ruiz-Duenas F.J."/>
            <person name="Serrano A."/>
            <person name="Henrissat B."/>
            <person name="Drula E."/>
            <person name="Hughes K.W."/>
            <person name="Mata J.L."/>
            <person name="Ishikawa N.K."/>
            <person name="Vargas-Isla R."/>
            <person name="Ushijima S."/>
            <person name="Smith C.A."/>
            <person name="Ahrendt S."/>
            <person name="Andreopoulos W."/>
            <person name="He G."/>
            <person name="Labutti K."/>
            <person name="Lipzen A."/>
            <person name="Ng V."/>
            <person name="Riley R."/>
            <person name="Sandor L."/>
            <person name="Barry K."/>
            <person name="Martinez A.T."/>
            <person name="Xiao Y."/>
            <person name="Gibbons J.G."/>
            <person name="Terashima K."/>
            <person name="Grigoriev I.V."/>
            <person name="Hibbett D.S."/>
        </authorList>
    </citation>
    <scope>NUCLEOTIDE SEQUENCE</scope>
    <source>
        <strain evidence="4">JLM2183</strain>
    </source>
</reference>
<comment type="caution">
    <text evidence="4">The sequence shown here is derived from an EMBL/GenBank/DDBJ whole genome shotgun (WGS) entry which is preliminary data.</text>
</comment>
<dbReference type="GO" id="GO:0004672">
    <property type="term" value="F:protein kinase activity"/>
    <property type="evidence" value="ECO:0007669"/>
    <property type="project" value="InterPro"/>
</dbReference>
<feature type="region of interest" description="Disordered" evidence="2">
    <location>
        <begin position="405"/>
        <end position="448"/>
    </location>
</feature>
<dbReference type="EMBL" id="JAOTPV010000055">
    <property type="protein sequence ID" value="KAJ4466236.1"/>
    <property type="molecule type" value="Genomic_DNA"/>
</dbReference>
<evidence type="ECO:0000313" key="5">
    <source>
        <dbReference type="Proteomes" id="UP001150266"/>
    </source>
</evidence>
<dbReference type="PANTHER" id="PTHR37171">
    <property type="entry name" value="SERINE/THREONINE-PROTEIN KINASE YRZF-RELATED"/>
    <property type="match status" value="1"/>
</dbReference>